<feature type="compositionally biased region" description="Basic and acidic residues" evidence="1">
    <location>
        <begin position="720"/>
        <end position="731"/>
    </location>
</feature>
<feature type="compositionally biased region" description="Acidic residues" evidence="1">
    <location>
        <begin position="789"/>
        <end position="800"/>
    </location>
</feature>
<feature type="region of interest" description="Disordered" evidence="1">
    <location>
        <begin position="720"/>
        <end position="743"/>
    </location>
</feature>
<feature type="region of interest" description="Disordered" evidence="1">
    <location>
        <begin position="1"/>
        <end position="49"/>
    </location>
</feature>
<feature type="compositionally biased region" description="Acidic residues" evidence="1">
    <location>
        <begin position="23"/>
        <end position="33"/>
    </location>
</feature>
<reference evidence="3" key="1">
    <citation type="submission" date="2021-02" db="EMBL/GenBank/DDBJ databases">
        <title>First Annotated Genome of the Yellow-green Alga Tribonema minus.</title>
        <authorList>
            <person name="Mahan K.M."/>
        </authorList>
    </citation>
    <scope>NUCLEOTIDE SEQUENCE</scope>
    <source>
        <strain evidence="3">UTEX B ZZ1240</strain>
    </source>
</reference>
<feature type="region of interest" description="Disordered" evidence="1">
    <location>
        <begin position="1078"/>
        <end position="1097"/>
    </location>
</feature>
<feature type="compositionally biased region" description="Low complexity" evidence="1">
    <location>
        <begin position="1013"/>
        <end position="1027"/>
    </location>
</feature>
<protein>
    <recommendedName>
        <fullName evidence="2">PDZ domain-containing protein</fullName>
    </recommendedName>
</protein>
<dbReference type="EMBL" id="JAFCMP010000113">
    <property type="protein sequence ID" value="KAG5186160.1"/>
    <property type="molecule type" value="Genomic_DNA"/>
</dbReference>
<evidence type="ECO:0000259" key="2">
    <source>
        <dbReference type="PROSITE" id="PS50106"/>
    </source>
</evidence>
<feature type="compositionally biased region" description="Low complexity" evidence="1">
    <location>
        <begin position="1284"/>
        <end position="1320"/>
    </location>
</feature>
<feature type="compositionally biased region" description="Basic residues" evidence="1">
    <location>
        <begin position="1321"/>
        <end position="1331"/>
    </location>
</feature>
<feature type="compositionally biased region" description="Low complexity" evidence="1">
    <location>
        <begin position="980"/>
        <end position="1002"/>
    </location>
</feature>
<dbReference type="InterPro" id="IPR001478">
    <property type="entry name" value="PDZ"/>
</dbReference>
<feature type="compositionally biased region" description="Basic residues" evidence="1">
    <location>
        <begin position="1156"/>
        <end position="1166"/>
    </location>
</feature>
<feature type="compositionally biased region" description="Low complexity" evidence="1">
    <location>
        <begin position="1167"/>
        <end position="1185"/>
    </location>
</feature>
<feature type="region of interest" description="Disordered" evidence="1">
    <location>
        <begin position="476"/>
        <end position="512"/>
    </location>
</feature>
<feature type="region of interest" description="Disordered" evidence="1">
    <location>
        <begin position="970"/>
        <end position="1027"/>
    </location>
</feature>
<sequence>MDEDSSERKRRRATEGVNYADPDTAESDSDEAIENTSRSSRRKKLAHEVNRQPAVKLALTMLESGGKLSPADHVLAQLRITGDRHAYSATQLVNCLLEEAHMLCFEENSACVHVVVPRKPRLQMAAVQDIEAQAKAINIAVTVSFVHSQGKSDSLDALFSHAQEVAKAVLKLRLSKAYWYQAGQHLHHELWHGRASQRTFDGVRLDLRLATTDPAALASGTWDVWLQVVPAVHRFLPADTTRVLELKDQLQLEEVRGGGARDTGIADGDDAAAPRLLLDGCGLGEEEVAELLQVKVLPRLTAALIRDVSRHDFEMTPLDRASRARGYLTGPRDADDTRAFWRQTHLLDLPPNFHFVKVVIDGQCLTYPGCAVMQDVCEVPAASHAKHTVILRSFVDTLDSMPRVKVLVVPPMNPVPATAAAAALPCATPGGLLFRTGKGAIVGVDETPPTALARAHAERMARRQLVAAAAFTTPPATLPSAAHATPSRGAQRAATDDQACHGDDELEPMSPAAAAAAAAAAAEAAATPAAAEAPPVVKKRIVLQPGRRLGVPAPPAVARANSRGQQQLVRRLPMRKLDGGAEPPAPAAAAAAAAAQQVSAEAGAAAAQAAAAAAREHTAALTAVRVQAGAGDGSGGAAEEGFHVGGLVSPENRRKMFVSVRGDAKLDMGEKVAARHGGRWRYAVVVDPRNGMRDYVKLHVADDADGDPVEIEVERAELEDSVLRAKPEPPKPKATKKKAAAAKPKPAAAAAAASSAAAAKPTAAAAAAAAGSDSEWSPDVIGDAKAESADDDDDDFVADDASEKDGKSAAAPANKKRARKPAAAQSGNKAARTDREAGGPGSAATAAAGGGGCDVSEMELLEVTWGEEAATLNMALQPDELGSLAVGGAAPGTPGEHVPVGSRVAVVNGVAVKQMSMENIVKLLKARPLTVGFAIGKRKAEGGGAGAAAAGDGAGAAAAAGGDAAAAPAGAAAKKPRPAKPGAGKATKAAGGKGAKQAAGKPRSSAIKLTKVAPAPASTTTTTSATPAAGAAAAAAVPPAAVEATVDAASSSSTCAAADAARAAIHGACATAAAATSTGTPTAAPAPSSAEASQPKAAADGNAAAASGAASAAAAAAASAAAAAAPTSDARAAAAAAPAAASVSVSPAAVPFKQPKTTKKTTKKTKPAASKTAKAAADTSPADPAVLPAAAEGGAAAAASAAASGGAGSGGTAIPPAAAAAATAPAAAAAAAAAAPAKPRKAVKKPKTASAAAAGAAPAAPPTDPAVAPSGAAAAPAKKRGGRPPKTAKPAAAAAAAADAAAASPDAAPVDTAAAAAAAPAKKRRPAKAAKPKPAAPDAAAAAAAAPAADAPAAAPV</sequence>
<evidence type="ECO:0000313" key="3">
    <source>
        <dbReference type="EMBL" id="KAG5186160.1"/>
    </source>
</evidence>
<evidence type="ECO:0000256" key="1">
    <source>
        <dbReference type="SAM" id="MobiDB-lite"/>
    </source>
</evidence>
<feature type="region of interest" description="Disordered" evidence="1">
    <location>
        <begin position="1254"/>
        <end position="1357"/>
    </location>
</feature>
<name>A0A836CGY6_9STRA</name>
<comment type="caution">
    <text evidence="3">The sequence shown here is derived from an EMBL/GenBank/DDBJ whole genome shotgun (WGS) entry which is preliminary data.</text>
</comment>
<feature type="compositionally biased region" description="Low complexity" evidence="1">
    <location>
        <begin position="476"/>
        <end position="486"/>
    </location>
</feature>
<proteinExistence type="predicted"/>
<dbReference type="PROSITE" id="PS50106">
    <property type="entry name" value="PDZ"/>
    <property type="match status" value="1"/>
</dbReference>
<feature type="region of interest" description="Disordered" evidence="1">
    <location>
        <begin position="1154"/>
        <end position="1185"/>
    </location>
</feature>
<feature type="region of interest" description="Disordered" evidence="1">
    <location>
        <begin position="769"/>
        <end position="851"/>
    </location>
</feature>
<keyword evidence="4" id="KW-1185">Reference proteome</keyword>
<feature type="domain" description="PDZ" evidence="2">
    <location>
        <begin position="857"/>
        <end position="939"/>
    </location>
</feature>
<dbReference type="Proteomes" id="UP000664859">
    <property type="component" value="Unassembled WGS sequence"/>
</dbReference>
<feature type="compositionally biased region" description="Basic and acidic residues" evidence="1">
    <location>
        <begin position="494"/>
        <end position="503"/>
    </location>
</feature>
<evidence type="ECO:0000313" key="4">
    <source>
        <dbReference type="Proteomes" id="UP000664859"/>
    </source>
</evidence>
<feature type="compositionally biased region" description="Low complexity" evidence="1">
    <location>
        <begin position="1265"/>
        <end position="1276"/>
    </location>
</feature>
<accession>A0A836CGY6</accession>
<feature type="compositionally biased region" description="Low complexity" evidence="1">
    <location>
        <begin position="1332"/>
        <end position="1357"/>
    </location>
</feature>
<organism evidence="3 4">
    <name type="scientific">Tribonema minus</name>
    <dbReference type="NCBI Taxonomy" id="303371"/>
    <lineage>
        <taxon>Eukaryota</taxon>
        <taxon>Sar</taxon>
        <taxon>Stramenopiles</taxon>
        <taxon>Ochrophyta</taxon>
        <taxon>PX clade</taxon>
        <taxon>Xanthophyceae</taxon>
        <taxon>Tribonematales</taxon>
        <taxon>Tribonemataceae</taxon>
        <taxon>Tribonema</taxon>
    </lineage>
</organism>
<gene>
    <name evidence="3" type="ORF">JKP88DRAFT_348182</name>
</gene>